<reference evidence="2" key="1">
    <citation type="submission" date="2018-06" db="EMBL/GenBank/DDBJ databases">
        <authorList>
            <person name="Zhirakovskaya E."/>
        </authorList>
    </citation>
    <scope>NUCLEOTIDE SEQUENCE</scope>
</reference>
<dbReference type="SUPFAM" id="SSF56925">
    <property type="entry name" value="OMPA-like"/>
    <property type="match status" value="1"/>
</dbReference>
<dbReference type="Gene3D" id="2.40.160.20">
    <property type="match status" value="1"/>
</dbReference>
<feature type="domain" description="Outer membrane protein OmpA-like transmembrane" evidence="1">
    <location>
        <begin position="32"/>
        <end position="177"/>
    </location>
</feature>
<gene>
    <name evidence="2" type="ORF">MNBD_GAMMA09-306</name>
</gene>
<dbReference type="InterPro" id="IPR011250">
    <property type="entry name" value="OMP/PagP_B-barrel"/>
</dbReference>
<dbReference type="AlphaFoldDB" id="A0A3B0XK89"/>
<evidence type="ECO:0000313" key="2">
    <source>
        <dbReference type="EMBL" id="VAW62219.1"/>
    </source>
</evidence>
<dbReference type="EMBL" id="UOFI01000020">
    <property type="protein sequence ID" value="VAW62219.1"/>
    <property type="molecule type" value="Genomic_DNA"/>
</dbReference>
<accession>A0A3B0XK89</accession>
<protein>
    <recommendedName>
        <fullName evidence="1">Outer membrane protein OmpA-like transmembrane domain-containing protein</fullName>
    </recommendedName>
</protein>
<proteinExistence type="predicted"/>
<name>A0A3B0XK89_9ZZZZ</name>
<dbReference type="Pfam" id="PF01389">
    <property type="entry name" value="OmpA_membrane"/>
    <property type="match status" value="1"/>
</dbReference>
<organism evidence="2">
    <name type="scientific">hydrothermal vent metagenome</name>
    <dbReference type="NCBI Taxonomy" id="652676"/>
    <lineage>
        <taxon>unclassified sequences</taxon>
        <taxon>metagenomes</taxon>
        <taxon>ecological metagenomes</taxon>
    </lineage>
</organism>
<dbReference type="GO" id="GO:0009279">
    <property type="term" value="C:cell outer membrane"/>
    <property type="evidence" value="ECO:0007669"/>
    <property type="project" value="InterPro"/>
</dbReference>
<dbReference type="InterPro" id="IPR000498">
    <property type="entry name" value="OmpA-like_TM_dom"/>
</dbReference>
<evidence type="ECO:0000259" key="1">
    <source>
        <dbReference type="Pfam" id="PF01389"/>
    </source>
</evidence>
<sequence length="198" mass="21855">MRPVSIIIKKSVLLILLSTFTGTAFASNPGQKLYMGIGISQTKLQTNEQNIRAISGVTSESTLQNSETGYTVYMGINLDQYLSIEMGYIDFGNYSVQTSTQKNKLFSANSLHITSALNYPITDSLNIYAKAGFSSWRTLSTDILFETDGTGLVYGAGLDINLYNGNHRTLQLEWLHQEFDNITLSNSDSITASLVFSF</sequence>